<evidence type="ECO:0000313" key="1">
    <source>
        <dbReference type="EMBL" id="ETW86720.1"/>
    </source>
</evidence>
<dbReference type="STRING" id="747525.W4KMW7"/>
<dbReference type="Proteomes" id="UP000030671">
    <property type="component" value="Unassembled WGS sequence"/>
</dbReference>
<protein>
    <recommendedName>
        <fullName evidence="3">F-box domain-containing protein</fullName>
    </recommendedName>
</protein>
<name>W4KMW7_HETIT</name>
<dbReference type="AlphaFoldDB" id="W4KMW7"/>
<dbReference type="InParanoid" id="W4KMW7"/>
<proteinExistence type="predicted"/>
<dbReference type="OrthoDB" id="3256525at2759"/>
<sequence>MPSHSSLFLPPELWIEIFRYATHHESLYAADYDPFREALTECSEHDDTLAIKYAIVRVCRQWRALGTEMLYEDLRIARGVGALKHALEEDDELCMKGAPIPARGRWVRRAELEYSQSATPTSSPPPALDILRHCPHLEVLVRPARTFHPLLFEFPAEAPPLPSLKRIDWCHDNDAARTGGINSLDEVLSRTPKLEYLSLAGNMSLGLLRQQRHVELPALKVLRLRNVNPIFVRQVCVWSLPSLSHVIVDALPPYQALDNIWETFGEGIQCVQLGSHMRFLTEDHLATVVASCPHLCELNYYIFFTAPPHYTTPHPSLHSVGLHAHPNLSIHSHDTDPEEWRCIEEHFAAYDPDLFPSMKEFVLYGDDWRDVLHDPRFEALEDKIRERGQRIVFSSIRT</sequence>
<organism evidence="1 2">
    <name type="scientific">Heterobasidion irregulare (strain TC 32-1)</name>
    <dbReference type="NCBI Taxonomy" id="747525"/>
    <lineage>
        <taxon>Eukaryota</taxon>
        <taxon>Fungi</taxon>
        <taxon>Dikarya</taxon>
        <taxon>Basidiomycota</taxon>
        <taxon>Agaricomycotina</taxon>
        <taxon>Agaricomycetes</taxon>
        <taxon>Russulales</taxon>
        <taxon>Bondarzewiaceae</taxon>
        <taxon>Heterobasidion</taxon>
        <taxon>Heterobasidion annosum species complex</taxon>
    </lineage>
</organism>
<keyword evidence="2" id="KW-1185">Reference proteome</keyword>
<dbReference type="KEGG" id="hir:HETIRDRAFT_468348"/>
<dbReference type="EMBL" id="KI925454">
    <property type="protein sequence ID" value="ETW86720.1"/>
    <property type="molecule type" value="Genomic_DNA"/>
</dbReference>
<accession>W4KMW7</accession>
<dbReference type="RefSeq" id="XP_009540715.1">
    <property type="nucleotide sequence ID" value="XM_009542420.1"/>
</dbReference>
<reference evidence="1 2" key="1">
    <citation type="journal article" date="2012" name="New Phytol.">
        <title>Insight into trade-off between wood decay and parasitism from the genome of a fungal forest pathogen.</title>
        <authorList>
            <person name="Olson A."/>
            <person name="Aerts A."/>
            <person name="Asiegbu F."/>
            <person name="Belbahri L."/>
            <person name="Bouzid O."/>
            <person name="Broberg A."/>
            <person name="Canback B."/>
            <person name="Coutinho P.M."/>
            <person name="Cullen D."/>
            <person name="Dalman K."/>
            <person name="Deflorio G."/>
            <person name="van Diepen L.T."/>
            <person name="Dunand C."/>
            <person name="Duplessis S."/>
            <person name="Durling M."/>
            <person name="Gonthier P."/>
            <person name="Grimwood J."/>
            <person name="Fossdal C.G."/>
            <person name="Hansson D."/>
            <person name="Henrissat B."/>
            <person name="Hietala A."/>
            <person name="Himmelstrand K."/>
            <person name="Hoffmeister D."/>
            <person name="Hogberg N."/>
            <person name="James T.Y."/>
            <person name="Karlsson M."/>
            <person name="Kohler A."/>
            <person name="Kues U."/>
            <person name="Lee Y.H."/>
            <person name="Lin Y.C."/>
            <person name="Lind M."/>
            <person name="Lindquist E."/>
            <person name="Lombard V."/>
            <person name="Lucas S."/>
            <person name="Lunden K."/>
            <person name="Morin E."/>
            <person name="Murat C."/>
            <person name="Park J."/>
            <person name="Raffaello T."/>
            <person name="Rouze P."/>
            <person name="Salamov A."/>
            <person name="Schmutz J."/>
            <person name="Solheim H."/>
            <person name="Stahlberg J."/>
            <person name="Velez H."/>
            <person name="de Vries R.P."/>
            <person name="Wiebenga A."/>
            <person name="Woodward S."/>
            <person name="Yakovlev I."/>
            <person name="Garbelotto M."/>
            <person name="Martin F."/>
            <person name="Grigoriev I.V."/>
            <person name="Stenlid J."/>
        </authorList>
    </citation>
    <scope>NUCLEOTIDE SEQUENCE [LARGE SCALE GENOMIC DNA]</scope>
    <source>
        <strain evidence="1 2">TC 32-1</strain>
    </source>
</reference>
<gene>
    <name evidence="1" type="ORF">HETIRDRAFT_468348</name>
</gene>
<dbReference type="SUPFAM" id="SSF52047">
    <property type="entry name" value="RNI-like"/>
    <property type="match status" value="1"/>
</dbReference>
<evidence type="ECO:0000313" key="2">
    <source>
        <dbReference type="Proteomes" id="UP000030671"/>
    </source>
</evidence>
<dbReference type="InterPro" id="IPR032675">
    <property type="entry name" value="LRR_dom_sf"/>
</dbReference>
<dbReference type="GeneID" id="20677227"/>
<dbReference type="Gene3D" id="3.80.10.10">
    <property type="entry name" value="Ribonuclease Inhibitor"/>
    <property type="match status" value="1"/>
</dbReference>
<dbReference type="eggNOG" id="ENOG502SNK0">
    <property type="taxonomic scope" value="Eukaryota"/>
</dbReference>
<dbReference type="HOGENOM" id="CLU_038856_0_0_1"/>
<evidence type="ECO:0008006" key="3">
    <source>
        <dbReference type="Google" id="ProtNLM"/>
    </source>
</evidence>